<dbReference type="GO" id="GO:0051287">
    <property type="term" value="F:NAD binding"/>
    <property type="evidence" value="ECO:0007669"/>
    <property type="project" value="InterPro"/>
</dbReference>
<dbReference type="SUPFAM" id="SSF52283">
    <property type="entry name" value="Formate/glycerate dehydrogenase catalytic domain-like"/>
    <property type="match status" value="1"/>
</dbReference>
<dbReference type="Pfam" id="PF02826">
    <property type="entry name" value="2-Hacid_dh_C"/>
    <property type="match status" value="1"/>
</dbReference>
<evidence type="ECO:0000313" key="5">
    <source>
        <dbReference type="Proteomes" id="UP000265509"/>
    </source>
</evidence>
<dbReference type="PANTHER" id="PTHR43333:SF1">
    <property type="entry name" value="D-ISOMER SPECIFIC 2-HYDROXYACID DEHYDROGENASE NAD-BINDING DOMAIN-CONTAINING PROTEIN"/>
    <property type="match status" value="1"/>
</dbReference>
<proteinExistence type="predicted"/>
<keyword evidence="5" id="KW-1185">Reference proteome</keyword>
<sequence length="387" mass="40633">MPIHPEPGGLPVIARTTLAVFMLLTGLLAHAGGPSPQAARIIDELSLRAADKPVSALPGWAPKKVLVTLPPMFLAVAPDYPQLLQAAAGDVELVIDDSGDFVPRAELLQGVDALIGLCSPATVAAASKLFWLHNYFVGMDRCATLGAEQVKGRVFTNGKRLSGPAIAEHSIAMVMALARGLPAYQRAQVESRWDNSLRGEVRFGELNGRTMLVVGLGGIGTEVAWRAHGLGMNVIATRNSSRSGPDYVSYVGLADELHELAGRADVVVNALPLTPATSGLFDRQFFAAVKPGALFISVGRGKSTVTADLVAALESGQLYGAGLDVTDPEPLPADSPLWQLPNVIITPHSSAAGGDSLRRGAIIAAENLRRYVAGEALLNTVNMEAGY</sequence>
<dbReference type="AlphaFoldDB" id="A0A3L7E3A2"/>
<dbReference type="PANTHER" id="PTHR43333">
    <property type="entry name" value="2-HACID_DH_C DOMAIN-CONTAINING PROTEIN"/>
    <property type="match status" value="1"/>
</dbReference>
<accession>A0A3L7E3A2</accession>
<gene>
    <name evidence="4" type="ORF">DWB85_01840</name>
</gene>
<organism evidence="4 5">
    <name type="scientific">Seongchinamella sediminis</name>
    <dbReference type="NCBI Taxonomy" id="2283635"/>
    <lineage>
        <taxon>Bacteria</taxon>
        <taxon>Pseudomonadati</taxon>
        <taxon>Pseudomonadota</taxon>
        <taxon>Gammaproteobacteria</taxon>
        <taxon>Cellvibrionales</taxon>
        <taxon>Halieaceae</taxon>
        <taxon>Seongchinamella</taxon>
    </lineage>
</organism>
<dbReference type="CDD" id="cd05300">
    <property type="entry name" value="2-Hacid_dh_1"/>
    <property type="match status" value="1"/>
</dbReference>
<evidence type="ECO:0000259" key="3">
    <source>
        <dbReference type="Pfam" id="PF02826"/>
    </source>
</evidence>
<keyword evidence="2" id="KW-0520">NAD</keyword>
<name>A0A3L7E3A2_9GAMM</name>
<dbReference type="OrthoDB" id="9787219at2"/>
<feature type="domain" description="D-isomer specific 2-hydroxyacid dehydrogenase NAD-binding" evidence="3">
    <location>
        <begin position="171"/>
        <end position="349"/>
    </location>
</feature>
<dbReference type="SUPFAM" id="SSF51735">
    <property type="entry name" value="NAD(P)-binding Rossmann-fold domains"/>
    <property type="match status" value="1"/>
</dbReference>
<evidence type="ECO:0000256" key="2">
    <source>
        <dbReference type="ARBA" id="ARBA00023027"/>
    </source>
</evidence>
<evidence type="ECO:0000313" key="4">
    <source>
        <dbReference type="EMBL" id="RLQ23320.1"/>
    </source>
</evidence>
<dbReference type="EMBL" id="QRAN01000002">
    <property type="protein sequence ID" value="RLQ23320.1"/>
    <property type="molecule type" value="Genomic_DNA"/>
</dbReference>
<dbReference type="InterPro" id="IPR036291">
    <property type="entry name" value="NAD(P)-bd_dom_sf"/>
</dbReference>
<dbReference type="GO" id="GO:0016491">
    <property type="term" value="F:oxidoreductase activity"/>
    <property type="evidence" value="ECO:0007669"/>
    <property type="project" value="UniProtKB-KW"/>
</dbReference>
<keyword evidence="1" id="KW-0560">Oxidoreductase</keyword>
<reference evidence="4 5" key="1">
    <citation type="submission" date="2018-07" db="EMBL/GenBank/DDBJ databases">
        <title>Halioglobus sp. genome submission.</title>
        <authorList>
            <person name="Ye M.-Q."/>
            <person name="Du Z.-J."/>
        </authorList>
    </citation>
    <scope>NUCLEOTIDE SEQUENCE [LARGE SCALE GENOMIC DNA]</scope>
    <source>
        <strain evidence="4 5">U0301</strain>
    </source>
</reference>
<protein>
    <submittedName>
        <fullName evidence="4">D-2-hydroxyacid dehydrogenase</fullName>
    </submittedName>
</protein>
<dbReference type="Gene3D" id="3.40.50.720">
    <property type="entry name" value="NAD(P)-binding Rossmann-like Domain"/>
    <property type="match status" value="2"/>
</dbReference>
<dbReference type="InterPro" id="IPR006140">
    <property type="entry name" value="D-isomer_DH_NAD-bd"/>
</dbReference>
<dbReference type="Proteomes" id="UP000265509">
    <property type="component" value="Unassembled WGS sequence"/>
</dbReference>
<comment type="caution">
    <text evidence="4">The sequence shown here is derived from an EMBL/GenBank/DDBJ whole genome shotgun (WGS) entry which is preliminary data.</text>
</comment>
<evidence type="ECO:0000256" key="1">
    <source>
        <dbReference type="ARBA" id="ARBA00023002"/>
    </source>
</evidence>